<proteinExistence type="predicted"/>
<dbReference type="AlphaFoldDB" id="A0A810L542"/>
<dbReference type="EMBL" id="AP023354">
    <property type="protein sequence ID" value="BCJ29461.1"/>
    <property type="molecule type" value="Genomic_DNA"/>
</dbReference>
<dbReference type="PANTHER" id="PTHR46825:SF8">
    <property type="entry name" value="BETA-LACTAMASE-RELATED"/>
    <property type="match status" value="1"/>
</dbReference>
<feature type="domain" description="Beta-lactamase-related" evidence="1">
    <location>
        <begin position="11"/>
        <end position="319"/>
    </location>
</feature>
<organism evidence="2 3">
    <name type="scientific">Actinocatenispora sera</name>
    <dbReference type="NCBI Taxonomy" id="390989"/>
    <lineage>
        <taxon>Bacteria</taxon>
        <taxon>Bacillati</taxon>
        <taxon>Actinomycetota</taxon>
        <taxon>Actinomycetes</taxon>
        <taxon>Micromonosporales</taxon>
        <taxon>Micromonosporaceae</taxon>
        <taxon>Actinocatenispora</taxon>
    </lineage>
</organism>
<evidence type="ECO:0000313" key="3">
    <source>
        <dbReference type="Proteomes" id="UP000680750"/>
    </source>
</evidence>
<dbReference type="Gene3D" id="3.40.710.10">
    <property type="entry name" value="DD-peptidase/beta-lactamase superfamily"/>
    <property type="match status" value="1"/>
</dbReference>
<accession>A0A810L542</accession>
<dbReference type="SUPFAM" id="SSF56601">
    <property type="entry name" value="beta-lactamase/transpeptidase-like"/>
    <property type="match status" value="1"/>
</dbReference>
<sequence length="429" mass="45541">MDFDAARWRDRLAQLSSAAEVPGAVLAVLADGAVHEVATGVLNVDTGAPVSTDSLFQLGSLSKVYTATIVQRLVAAGRLDLDTPVRAILPEFRLSEAAATGAVTVRHLLTHTSGIDGDFFHDTGRGDDCLARYVAACADLPLVHPVGAGTSYSNAAFSIAGRVVEALTGTTWDAALSSVVLAPLGVSHTVTLPEQALRYATAIGHEDCEPVPQWGFPRSTGPAGGVLARAADVLAFVAEHLRDGALAPMREPKAEVPTGWAGQRRGLGWQLYDWAGRTVVGHDGETLGQYAYLRVLPDREVAAVLLTNGGEPNPLYQTLFTELLGELAGATPPRLAVPAAPPRVDAARFAGTYRNVVRTVRVEALDGGLRVHSRYASELSAPQEREVTLVSLRDTVFVDTEPSPSAWHFVPGRHGYDLFQGGRLLPRAD</sequence>
<name>A0A810L542_9ACTN</name>
<dbReference type="Proteomes" id="UP000680750">
    <property type="component" value="Chromosome"/>
</dbReference>
<reference evidence="2" key="1">
    <citation type="submission" date="2020-08" db="EMBL/GenBank/DDBJ databases">
        <title>Whole genome shotgun sequence of Actinocatenispora sera NBRC 101916.</title>
        <authorList>
            <person name="Komaki H."/>
            <person name="Tamura T."/>
        </authorList>
    </citation>
    <scope>NUCLEOTIDE SEQUENCE</scope>
    <source>
        <strain evidence="2">NBRC 101916</strain>
    </source>
</reference>
<dbReference type="InterPro" id="IPR012338">
    <property type="entry name" value="Beta-lactam/transpept-like"/>
</dbReference>
<dbReference type="OrthoDB" id="3325701at2"/>
<dbReference type="InterPro" id="IPR050491">
    <property type="entry name" value="AmpC-like"/>
</dbReference>
<dbReference type="RefSeq" id="WP_051802610.1">
    <property type="nucleotide sequence ID" value="NZ_AP023354.1"/>
</dbReference>
<evidence type="ECO:0000313" key="2">
    <source>
        <dbReference type="EMBL" id="BCJ29461.1"/>
    </source>
</evidence>
<keyword evidence="3" id="KW-1185">Reference proteome</keyword>
<protein>
    <recommendedName>
        <fullName evidence="1">Beta-lactamase-related domain-containing protein</fullName>
    </recommendedName>
</protein>
<dbReference type="InterPro" id="IPR001466">
    <property type="entry name" value="Beta-lactam-related"/>
</dbReference>
<dbReference type="Pfam" id="PF00144">
    <property type="entry name" value="Beta-lactamase"/>
    <property type="match status" value="1"/>
</dbReference>
<dbReference type="KEGG" id="aser:Asera_35690"/>
<evidence type="ECO:0000259" key="1">
    <source>
        <dbReference type="Pfam" id="PF00144"/>
    </source>
</evidence>
<gene>
    <name evidence="2" type="ORF">Asera_35690</name>
</gene>
<dbReference type="PANTHER" id="PTHR46825">
    <property type="entry name" value="D-ALANYL-D-ALANINE-CARBOXYPEPTIDASE/ENDOPEPTIDASE AMPH"/>
    <property type="match status" value="1"/>
</dbReference>